<dbReference type="AlphaFoldDB" id="A0AAE1S7D3"/>
<gene>
    <name evidence="1" type="ORF">RND71_015712</name>
</gene>
<organism evidence="1 2">
    <name type="scientific">Anisodus tanguticus</name>
    <dbReference type="NCBI Taxonomy" id="243964"/>
    <lineage>
        <taxon>Eukaryota</taxon>
        <taxon>Viridiplantae</taxon>
        <taxon>Streptophyta</taxon>
        <taxon>Embryophyta</taxon>
        <taxon>Tracheophyta</taxon>
        <taxon>Spermatophyta</taxon>
        <taxon>Magnoliopsida</taxon>
        <taxon>eudicotyledons</taxon>
        <taxon>Gunneridae</taxon>
        <taxon>Pentapetalae</taxon>
        <taxon>asterids</taxon>
        <taxon>lamiids</taxon>
        <taxon>Solanales</taxon>
        <taxon>Solanaceae</taxon>
        <taxon>Solanoideae</taxon>
        <taxon>Hyoscyameae</taxon>
        <taxon>Anisodus</taxon>
    </lineage>
</organism>
<evidence type="ECO:0000313" key="1">
    <source>
        <dbReference type="EMBL" id="KAK4364354.1"/>
    </source>
</evidence>
<name>A0AAE1S7D3_9SOLA</name>
<comment type="caution">
    <text evidence="1">The sequence shown here is derived from an EMBL/GenBank/DDBJ whole genome shotgun (WGS) entry which is preliminary data.</text>
</comment>
<evidence type="ECO:0000313" key="2">
    <source>
        <dbReference type="Proteomes" id="UP001291623"/>
    </source>
</evidence>
<proteinExistence type="predicted"/>
<dbReference type="Proteomes" id="UP001291623">
    <property type="component" value="Unassembled WGS sequence"/>
</dbReference>
<protein>
    <submittedName>
        <fullName evidence="1">Uncharacterized protein</fullName>
    </submittedName>
</protein>
<reference evidence="1" key="1">
    <citation type="submission" date="2023-12" db="EMBL/GenBank/DDBJ databases">
        <title>Genome assembly of Anisodus tanguticus.</title>
        <authorList>
            <person name="Wang Y.-J."/>
        </authorList>
    </citation>
    <scope>NUCLEOTIDE SEQUENCE</scope>
    <source>
        <strain evidence="1">KB-2021</strain>
        <tissue evidence="1">Leaf</tissue>
    </source>
</reference>
<sequence length="288" mass="32868">MQAQKDTNLAINNLIFKIYVNPFKRLFEPYTPIEIRKKSKEILRALANIISRKYDTPQKPSNTPLANVGPIAQKRNFSAIVGTLGKVLVLLGDKDEPNLFHTLLWFPCRRIFLTSLVKLKQLLKLLQQLRNLLQQMRKSIATNQIVAKLSTMPKKSKVPSSDTNDSDNNSSIVWSLVMDDALIDAYHHENISGNRVGGIIWQVPSTVFQHYHPFQICLSDLNKHWYSKLKGQRKKEEMKDASLPCLNDVLPAEGYSYRSINRTTRSMKITKRSQTVSKVASAQNKHSP</sequence>
<dbReference type="EMBL" id="JAVYJV010000008">
    <property type="protein sequence ID" value="KAK4364354.1"/>
    <property type="molecule type" value="Genomic_DNA"/>
</dbReference>
<accession>A0AAE1S7D3</accession>
<keyword evidence="2" id="KW-1185">Reference proteome</keyword>